<feature type="non-terminal residue" evidence="12">
    <location>
        <position position="1"/>
    </location>
</feature>
<keyword evidence="5 8" id="KW-0067">ATP-binding</keyword>
<evidence type="ECO:0000256" key="1">
    <source>
        <dbReference type="ARBA" id="ARBA00022527"/>
    </source>
</evidence>
<comment type="caution">
    <text evidence="12">The sequence shown here is derived from an EMBL/GenBank/DDBJ whole genome shotgun (WGS) entry which is preliminary data.</text>
</comment>
<evidence type="ECO:0000256" key="10">
    <source>
        <dbReference type="RuleBase" id="RU361165"/>
    </source>
</evidence>
<evidence type="ECO:0000256" key="3">
    <source>
        <dbReference type="ARBA" id="ARBA00022741"/>
    </source>
</evidence>
<evidence type="ECO:0000256" key="9">
    <source>
        <dbReference type="RuleBase" id="RU000304"/>
    </source>
</evidence>
<dbReference type="SMART" id="SM00220">
    <property type="entry name" value="S_TKc"/>
    <property type="match status" value="1"/>
</dbReference>
<dbReference type="Pfam" id="PF00069">
    <property type="entry name" value="Pkinase"/>
    <property type="match status" value="1"/>
</dbReference>
<evidence type="ECO:0000259" key="11">
    <source>
        <dbReference type="PROSITE" id="PS50011"/>
    </source>
</evidence>
<dbReference type="FunFam" id="1.10.510.10:FF:000624">
    <property type="entry name" value="Mitogen-activated protein kinase"/>
    <property type="match status" value="1"/>
</dbReference>
<dbReference type="PROSITE" id="PS01351">
    <property type="entry name" value="MAPK"/>
    <property type="match status" value="1"/>
</dbReference>
<accession>A0AA36CCQ6</accession>
<keyword evidence="4 10" id="KW-0418">Kinase</keyword>
<feature type="domain" description="Protein kinase" evidence="11">
    <location>
        <begin position="16"/>
        <end position="306"/>
    </location>
</feature>
<evidence type="ECO:0000256" key="8">
    <source>
        <dbReference type="PROSITE-ProRule" id="PRU10141"/>
    </source>
</evidence>
<dbReference type="PROSITE" id="PS00108">
    <property type="entry name" value="PROTEIN_KINASE_ST"/>
    <property type="match status" value="1"/>
</dbReference>
<comment type="activity regulation">
    <text evidence="10">Activated by threonine and tyrosine phosphorylation.</text>
</comment>
<sequence length="399" mass="45785">MDATTSQDPQSRKENAPVCKQIGSGAYGAVWSVIDPRTNRKMALKTMPHVFLNLLTCKRAYREVRMLASFCNDNILALSDILHPRNPQMFQDIWVLTEMMETDLHKIISSRQALSLEHTKLFLYQTLRGLKYLHSANILHRDIKPSNLLVNGNCLLKICDFGLARVWNSATHQNMSHEVVTMYYRAPELLMGARSYTGAVDIWSVGCIFGELAFRKIFFQADTPYQQLHKIIEFLGSPGADALKYANEATRNYLTRQAPKPSQIEGFRVHAEPIITDVGLDLLLRLLMFNPDHRLSVEQALHHPFLIDGRTNFHTNLCSCCTTADGVRYFTAPNNLDPVHKEPFDPSWETEMDRYSMFDFRNQLYQFIITRPHIGSAALPDDFQWQNMAVHQPSQMHIQ</sequence>
<keyword evidence="3 8" id="KW-0547">Nucleotide-binding</keyword>
<dbReference type="GO" id="GO:0005524">
    <property type="term" value="F:ATP binding"/>
    <property type="evidence" value="ECO:0007669"/>
    <property type="project" value="UniProtKB-UniRule"/>
</dbReference>
<dbReference type="FunFam" id="3.30.200.20:FF:000961">
    <property type="entry name" value="Mitogen-activated protein kinase"/>
    <property type="match status" value="1"/>
</dbReference>
<evidence type="ECO:0000313" key="13">
    <source>
        <dbReference type="Proteomes" id="UP001177023"/>
    </source>
</evidence>
<dbReference type="InterPro" id="IPR000719">
    <property type="entry name" value="Prot_kinase_dom"/>
</dbReference>
<dbReference type="InterPro" id="IPR003527">
    <property type="entry name" value="MAP_kinase_CS"/>
</dbReference>
<keyword evidence="2 10" id="KW-0808">Transferase</keyword>
<evidence type="ECO:0000313" key="12">
    <source>
        <dbReference type="EMBL" id="CAJ0566012.1"/>
    </source>
</evidence>
<dbReference type="EMBL" id="CATQJA010001151">
    <property type="protein sequence ID" value="CAJ0566012.1"/>
    <property type="molecule type" value="Genomic_DNA"/>
</dbReference>
<dbReference type="GO" id="GO:0005737">
    <property type="term" value="C:cytoplasm"/>
    <property type="evidence" value="ECO:0007669"/>
    <property type="project" value="UniProtKB-ARBA"/>
</dbReference>
<dbReference type="GO" id="GO:0004707">
    <property type="term" value="F:MAP kinase activity"/>
    <property type="evidence" value="ECO:0007669"/>
    <property type="project" value="UniProtKB-EC"/>
</dbReference>
<comment type="similarity">
    <text evidence="10">Belongs to the protein kinase superfamily. Ser/Thr protein kinase family. MAP kinase subfamily.</text>
</comment>
<dbReference type="InterPro" id="IPR008271">
    <property type="entry name" value="Ser/Thr_kinase_AS"/>
</dbReference>
<keyword evidence="13" id="KW-1185">Reference proteome</keyword>
<dbReference type="AlphaFoldDB" id="A0AA36CCQ6"/>
<feature type="binding site" evidence="8">
    <location>
        <position position="45"/>
    </location>
    <ligand>
        <name>ATP</name>
        <dbReference type="ChEBI" id="CHEBI:30616"/>
    </ligand>
</feature>
<reference evidence="12" key="1">
    <citation type="submission" date="2023-06" db="EMBL/GenBank/DDBJ databases">
        <authorList>
            <person name="Delattre M."/>
        </authorList>
    </citation>
    <scope>NUCLEOTIDE SEQUENCE</scope>
    <source>
        <strain evidence="12">AF72</strain>
    </source>
</reference>
<evidence type="ECO:0000256" key="4">
    <source>
        <dbReference type="ARBA" id="ARBA00022777"/>
    </source>
</evidence>
<keyword evidence="1 9" id="KW-0723">Serine/threonine-protein kinase</keyword>
<evidence type="ECO:0000256" key="5">
    <source>
        <dbReference type="ARBA" id="ARBA00022840"/>
    </source>
</evidence>
<evidence type="ECO:0000256" key="2">
    <source>
        <dbReference type="ARBA" id="ARBA00022679"/>
    </source>
</evidence>
<evidence type="ECO:0000256" key="6">
    <source>
        <dbReference type="ARBA" id="ARBA00047592"/>
    </source>
</evidence>
<protein>
    <recommendedName>
        <fullName evidence="10">Mitogen-activated protein kinase</fullName>
        <ecNumber evidence="10">2.7.11.24</ecNumber>
    </recommendedName>
</protein>
<dbReference type="PROSITE" id="PS00107">
    <property type="entry name" value="PROTEIN_KINASE_ATP"/>
    <property type="match status" value="1"/>
</dbReference>
<keyword evidence="10" id="KW-0460">Magnesium</keyword>
<dbReference type="InterPro" id="IPR017441">
    <property type="entry name" value="Protein_kinase_ATP_BS"/>
</dbReference>
<comment type="catalytic activity">
    <reaction evidence="6 10">
        <text>L-threonyl-[protein] + ATP = O-phospho-L-threonyl-[protein] + ADP + H(+)</text>
        <dbReference type="Rhea" id="RHEA:46608"/>
        <dbReference type="Rhea" id="RHEA-COMP:11060"/>
        <dbReference type="Rhea" id="RHEA-COMP:11605"/>
        <dbReference type="ChEBI" id="CHEBI:15378"/>
        <dbReference type="ChEBI" id="CHEBI:30013"/>
        <dbReference type="ChEBI" id="CHEBI:30616"/>
        <dbReference type="ChEBI" id="CHEBI:61977"/>
        <dbReference type="ChEBI" id="CHEBI:456216"/>
        <dbReference type="EC" id="2.7.11.24"/>
    </reaction>
</comment>
<dbReference type="EC" id="2.7.11.24" evidence="10"/>
<proteinExistence type="inferred from homology"/>
<dbReference type="Gene3D" id="3.30.200.20">
    <property type="entry name" value="Phosphorylase Kinase, domain 1"/>
    <property type="match status" value="1"/>
</dbReference>
<dbReference type="InterPro" id="IPR050117">
    <property type="entry name" value="MAPK"/>
</dbReference>
<comment type="cofactor">
    <cofactor evidence="10">
        <name>Mg(2+)</name>
        <dbReference type="ChEBI" id="CHEBI:18420"/>
    </cofactor>
</comment>
<comment type="catalytic activity">
    <reaction evidence="7">
        <text>L-seryl-[protein] + ATP = O-phospho-L-seryl-[protein] + ADP + H(+)</text>
        <dbReference type="Rhea" id="RHEA:17989"/>
        <dbReference type="Rhea" id="RHEA-COMP:9863"/>
        <dbReference type="Rhea" id="RHEA-COMP:11604"/>
        <dbReference type="ChEBI" id="CHEBI:15378"/>
        <dbReference type="ChEBI" id="CHEBI:29999"/>
        <dbReference type="ChEBI" id="CHEBI:30616"/>
        <dbReference type="ChEBI" id="CHEBI:83421"/>
        <dbReference type="ChEBI" id="CHEBI:456216"/>
        <dbReference type="EC" id="2.7.11.24"/>
    </reaction>
</comment>
<gene>
    <name evidence="12" type="ORF">MSPICULIGERA_LOCUS4630</name>
</gene>
<evidence type="ECO:0000256" key="7">
    <source>
        <dbReference type="ARBA" id="ARBA00048312"/>
    </source>
</evidence>
<dbReference type="SUPFAM" id="SSF56112">
    <property type="entry name" value="Protein kinase-like (PK-like)"/>
    <property type="match status" value="1"/>
</dbReference>
<dbReference type="PROSITE" id="PS50011">
    <property type="entry name" value="PROTEIN_KINASE_DOM"/>
    <property type="match status" value="1"/>
</dbReference>
<dbReference type="PANTHER" id="PTHR24055">
    <property type="entry name" value="MITOGEN-ACTIVATED PROTEIN KINASE"/>
    <property type="match status" value="1"/>
</dbReference>
<dbReference type="InterPro" id="IPR011009">
    <property type="entry name" value="Kinase-like_dom_sf"/>
</dbReference>
<dbReference type="Proteomes" id="UP001177023">
    <property type="component" value="Unassembled WGS sequence"/>
</dbReference>
<name>A0AA36CCQ6_9BILA</name>
<organism evidence="12 13">
    <name type="scientific">Mesorhabditis spiculigera</name>
    <dbReference type="NCBI Taxonomy" id="96644"/>
    <lineage>
        <taxon>Eukaryota</taxon>
        <taxon>Metazoa</taxon>
        <taxon>Ecdysozoa</taxon>
        <taxon>Nematoda</taxon>
        <taxon>Chromadorea</taxon>
        <taxon>Rhabditida</taxon>
        <taxon>Rhabditina</taxon>
        <taxon>Rhabditomorpha</taxon>
        <taxon>Rhabditoidea</taxon>
        <taxon>Rhabditidae</taxon>
        <taxon>Mesorhabditinae</taxon>
        <taxon>Mesorhabditis</taxon>
    </lineage>
</organism>
<dbReference type="Gene3D" id="1.10.510.10">
    <property type="entry name" value="Transferase(Phosphotransferase) domain 1"/>
    <property type="match status" value="1"/>
</dbReference>